<evidence type="ECO:0000256" key="5">
    <source>
        <dbReference type="HAMAP-Rule" id="MF_00081"/>
    </source>
</evidence>
<dbReference type="Pfam" id="PF01628">
    <property type="entry name" value="HrcA"/>
    <property type="match status" value="1"/>
</dbReference>
<dbReference type="PANTHER" id="PTHR34824:SF1">
    <property type="entry name" value="HEAT-INDUCIBLE TRANSCRIPTION REPRESSOR HRCA"/>
    <property type="match status" value="1"/>
</dbReference>
<dbReference type="InterPro" id="IPR036388">
    <property type="entry name" value="WH-like_DNA-bd_sf"/>
</dbReference>
<feature type="coiled-coil region" evidence="6">
    <location>
        <begin position="331"/>
        <end position="358"/>
    </location>
</feature>
<dbReference type="Proteomes" id="UP001449582">
    <property type="component" value="Unassembled WGS sequence"/>
</dbReference>
<dbReference type="PANTHER" id="PTHR34824">
    <property type="entry name" value="HEAT-INDUCIBLE TRANSCRIPTION REPRESSOR HRCA"/>
    <property type="match status" value="1"/>
</dbReference>
<comment type="function">
    <text evidence="5">Negative regulator of class I heat shock genes (grpE-dnaK-dnaJ and groELS operons). Prevents heat-shock induction of these operons.</text>
</comment>
<evidence type="ECO:0000259" key="8">
    <source>
        <dbReference type="Pfam" id="PF01726"/>
    </source>
</evidence>
<comment type="similarity">
    <text evidence="5">Belongs to the HrcA family.</text>
</comment>
<dbReference type="InterPro" id="IPR002571">
    <property type="entry name" value="HrcA"/>
</dbReference>
<dbReference type="InterPro" id="IPR006199">
    <property type="entry name" value="LexA_DNA-bd_dom"/>
</dbReference>
<keyword evidence="1 5" id="KW-0678">Repressor</keyword>
<organism evidence="9 10">
    <name type="scientific">Ureaplasma ceti</name>
    <dbReference type="NCBI Taxonomy" id="3119530"/>
    <lineage>
        <taxon>Bacteria</taxon>
        <taxon>Bacillati</taxon>
        <taxon>Mycoplasmatota</taxon>
        <taxon>Mycoplasmoidales</taxon>
        <taxon>Mycoplasmoidaceae</taxon>
        <taxon>Ureaplasma</taxon>
    </lineage>
</organism>
<feature type="domain" description="LexA repressor DNA-binding" evidence="8">
    <location>
        <begin position="2"/>
        <end position="59"/>
    </location>
</feature>
<evidence type="ECO:0000259" key="7">
    <source>
        <dbReference type="Pfam" id="PF01628"/>
    </source>
</evidence>
<evidence type="ECO:0000256" key="1">
    <source>
        <dbReference type="ARBA" id="ARBA00022491"/>
    </source>
</evidence>
<dbReference type="RefSeq" id="WP_353289521.1">
    <property type="nucleotide sequence ID" value="NZ_BAABQM010000001.1"/>
</dbReference>
<proteinExistence type="inferred from homology"/>
<keyword evidence="3 5" id="KW-0346">Stress response</keyword>
<dbReference type="PIRSF" id="PIRSF005485">
    <property type="entry name" value="HrcA"/>
    <property type="match status" value="1"/>
</dbReference>
<reference evidence="9" key="1">
    <citation type="submission" date="2024-02" db="EMBL/GenBank/DDBJ databases">
        <title>Draft genome sequence of new strains in genus Ureaplasma.</title>
        <authorList>
            <person name="Nakajima Y."/>
            <person name="Segawa T."/>
        </authorList>
    </citation>
    <scope>NUCLEOTIDE SEQUENCE [LARGE SCALE GENOMIC DNA]</scope>
    <source>
        <strain evidence="9">OM1</strain>
    </source>
</reference>
<evidence type="ECO:0000256" key="2">
    <source>
        <dbReference type="ARBA" id="ARBA00023015"/>
    </source>
</evidence>
<accession>A0ABP9U918</accession>
<dbReference type="EMBL" id="BAABQM010000001">
    <property type="protein sequence ID" value="GAA5414356.1"/>
    <property type="molecule type" value="Genomic_DNA"/>
</dbReference>
<dbReference type="SUPFAM" id="SSF55781">
    <property type="entry name" value="GAF domain-like"/>
    <property type="match status" value="1"/>
</dbReference>
<evidence type="ECO:0000256" key="3">
    <source>
        <dbReference type="ARBA" id="ARBA00023016"/>
    </source>
</evidence>
<evidence type="ECO:0000256" key="4">
    <source>
        <dbReference type="ARBA" id="ARBA00023163"/>
    </source>
</evidence>
<keyword evidence="4 5" id="KW-0804">Transcription</keyword>
<dbReference type="Gene3D" id="1.10.10.10">
    <property type="entry name" value="Winged helix-like DNA-binding domain superfamily/Winged helix DNA-binding domain"/>
    <property type="match status" value="1"/>
</dbReference>
<dbReference type="InterPro" id="IPR021153">
    <property type="entry name" value="HrcA_C"/>
</dbReference>
<keyword evidence="2 5" id="KW-0805">Transcription regulation</keyword>
<keyword evidence="6" id="KW-0175">Coiled coil</keyword>
<dbReference type="Gene3D" id="3.30.450.40">
    <property type="match status" value="1"/>
</dbReference>
<name>A0ABP9U918_9BACT</name>
<comment type="caution">
    <text evidence="9">The sequence shown here is derived from an EMBL/GenBank/DDBJ whole genome shotgun (WGS) entry which is preliminary data.</text>
</comment>
<dbReference type="HAMAP" id="MF_00081">
    <property type="entry name" value="HrcA"/>
    <property type="match status" value="1"/>
</dbReference>
<evidence type="ECO:0000313" key="9">
    <source>
        <dbReference type="EMBL" id="GAA5414356.1"/>
    </source>
</evidence>
<dbReference type="SUPFAM" id="SSF46785">
    <property type="entry name" value="Winged helix' DNA-binding domain"/>
    <property type="match status" value="1"/>
</dbReference>
<gene>
    <name evidence="5 9" type="primary">hrcA</name>
    <name evidence="9" type="ORF">UREOM_0670</name>
</gene>
<dbReference type="NCBIfam" id="TIGR00331">
    <property type="entry name" value="hrcA"/>
    <property type="match status" value="1"/>
</dbReference>
<keyword evidence="10" id="KW-1185">Reference proteome</keyword>
<dbReference type="InterPro" id="IPR036390">
    <property type="entry name" value="WH_DNA-bd_sf"/>
</dbReference>
<evidence type="ECO:0000256" key="6">
    <source>
        <dbReference type="SAM" id="Coils"/>
    </source>
</evidence>
<feature type="domain" description="Heat-inducible transcription repressor HrcA C-terminal" evidence="7">
    <location>
        <begin position="104"/>
        <end position="330"/>
    </location>
</feature>
<dbReference type="Pfam" id="PF01726">
    <property type="entry name" value="LexA_DNA_bind"/>
    <property type="match status" value="1"/>
</dbReference>
<protein>
    <recommendedName>
        <fullName evidence="5">Heat-inducible transcription repressor HrcA</fullName>
    </recommendedName>
</protein>
<sequence length="360" mass="41376">MKLTERQFNILKIIVDEYTANGEPISSKLVAQNYNLKVSAQTIRNEMGFLEKNGLIEKTHISSGRIPSKLGLEYYNKNMALPQIDALIEGRLKSIFIKREESIDQVFSDALTMLSDITKLPSVSSTYNLSENLREVSMVQLDDTNAILMVVTSFANVYKTFIQIKNQSQFNDVKTCIKLFNKHLVGTKLINLDEKLAEVQPIIRERVKEYDYITKEIIRKLFDTTIKCATQPKVIGMANLFNYEEFKDSDFLQKILTMLENGNIWKQLESDFERADENELNKVESDNNVRIEFKSPDENNHNTILVASTSIRLANNVQREISVLGPTRVELSQIKGILNFLKEEIEKIVDEQNGLKHETR</sequence>
<dbReference type="InterPro" id="IPR029016">
    <property type="entry name" value="GAF-like_dom_sf"/>
</dbReference>
<evidence type="ECO:0000313" key="10">
    <source>
        <dbReference type="Proteomes" id="UP001449582"/>
    </source>
</evidence>